<dbReference type="InterPro" id="IPR009721">
    <property type="entry name" value="O-acyltransferase_WSD1_C"/>
</dbReference>
<reference evidence="14 15" key="1">
    <citation type="submission" date="2019-02" db="EMBL/GenBank/DDBJ databases">
        <title>Polymorphobacter sp. isolated from the lake at the Tibet of China.</title>
        <authorList>
            <person name="Li A."/>
        </authorList>
    </citation>
    <scope>NUCLEOTIDE SEQUENCE [LARGE SCALE GENOMIC DNA]</scope>
    <source>
        <strain evidence="14 15">DJ1R-1</strain>
    </source>
</reference>
<dbReference type="GO" id="GO:0004144">
    <property type="term" value="F:diacylglycerol O-acyltransferase activity"/>
    <property type="evidence" value="ECO:0007669"/>
    <property type="project" value="UniProtKB-EC"/>
</dbReference>
<dbReference type="InterPro" id="IPR004255">
    <property type="entry name" value="O-acyltransferase_WSD1_N"/>
</dbReference>
<dbReference type="GO" id="GO:0005886">
    <property type="term" value="C:plasma membrane"/>
    <property type="evidence" value="ECO:0007669"/>
    <property type="project" value="TreeGrafter"/>
</dbReference>
<evidence type="ECO:0000256" key="4">
    <source>
        <dbReference type="ARBA" id="ARBA00013244"/>
    </source>
</evidence>
<dbReference type="GO" id="GO:0001666">
    <property type="term" value="P:response to hypoxia"/>
    <property type="evidence" value="ECO:0007669"/>
    <property type="project" value="TreeGrafter"/>
</dbReference>
<evidence type="ECO:0000256" key="3">
    <source>
        <dbReference type="ARBA" id="ARBA00009587"/>
    </source>
</evidence>
<keyword evidence="6 14" id="KW-0808">Transferase</keyword>
<evidence type="ECO:0000256" key="8">
    <source>
        <dbReference type="ARBA" id="ARBA00023098"/>
    </source>
</evidence>
<dbReference type="UniPathway" id="UPA00282"/>
<keyword evidence="15" id="KW-1185">Reference proteome</keyword>
<evidence type="ECO:0000256" key="9">
    <source>
        <dbReference type="ARBA" id="ARBA00023315"/>
    </source>
</evidence>
<keyword evidence="8" id="KW-0443">Lipid metabolism</keyword>
<dbReference type="Proteomes" id="UP000297737">
    <property type="component" value="Unassembled WGS sequence"/>
</dbReference>
<comment type="similarity">
    <text evidence="3">Belongs to the long-chain O-acyltransferase family.</text>
</comment>
<evidence type="ECO:0000256" key="6">
    <source>
        <dbReference type="ARBA" id="ARBA00022679"/>
    </source>
</evidence>
<dbReference type="InterPro" id="IPR014292">
    <property type="entry name" value="Acyl_transf_WS/DGAT"/>
</dbReference>
<evidence type="ECO:0000256" key="1">
    <source>
        <dbReference type="ARBA" id="ARBA00004771"/>
    </source>
</evidence>
<comment type="caution">
    <text evidence="14">The sequence shown here is derived from an EMBL/GenBank/DDBJ whole genome shotgun (WGS) entry which is preliminary data.</text>
</comment>
<accession>A0A4Y9EPX5</accession>
<evidence type="ECO:0000256" key="10">
    <source>
        <dbReference type="ARBA" id="ARBA00048109"/>
    </source>
</evidence>
<feature type="compositionally biased region" description="Low complexity" evidence="11">
    <location>
        <begin position="501"/>
        <end position="515"/>
    </location>
</feature>
<evidence type="ECO:0000259" key="13">
    <source>
        <dbReference type="Pfam" id="PF06974"/>
    </source>
</evidence>
<dbReference type="EC" id="2.3.1.20" evidence="4"/>
<name>A0A4Y9EPX5_9SPHN</name>
<feature type="compositionally biased region" description="Basic residues" evidence="11">
    <location>
        <begin position="489"/>
        <end position="500"/>
    </location>
</feature>
<comment type="pathway">
    <text evidence="1">Glycerolipid metabolism; triacylglycerol biosynthesis.</text>
</comment>
<gene>
    <name evidence="14" type="ORF">EUV02_01070</name>
</gene>
<dbReference type="GO" id="GO:0019432">
    <property type="term" value="P:triglyceride biosynthetic process"/>
    <property type="evidence" value="ECO:0007669"/>
    <property type="project" value="UniProtKB-UniPathway"/>
</dbReference>
<evidence type="ECO:0000256" key="2">
    <source>
        <dbReference type="ARBA" id="ARBA00005189"/>
    </source>
</evidence>
<dbReference type="AlphaFoldDB" id="A0A4Y9EPX5"/>
<dbReference type="EMBL" id="SIHO01000001">
    <property type="protein sequence ID" value="TFU05656.1"/>
    <property type="molecule type" value="Genomic_DNA"/>
</dbReference>
<keyword evidence="7" id="KW-0319">Glycerol metabolism</keyword>
<feature type="domain" description="O-acyltransferase WSD1 C-terminal" evidence="13">
    <location>
        <begin position="315"/>
        <end position="466"/>
    </location>
</feature>
<evidence type="ECO:0000259" key="12">
    <source>
        <dbReference type="Pfam" id="PF03007"/>
    </source>
</evidence>
<evidence type="ECO:0000256" key="5">
    <source>
        <dbReference type="ARBA" id="ARBA00022516"/>
    </source>
</evidence>
<protein>
    <recommendedName>
        <fullName evidence="4">diacylglycerol O-acyltransferase</fullName>
        <ecNumber evidence="4">2.3.1.20</ecNumber>
    </recommendedName>
</protein>
<dbReference type="NCBIfam" id="TIGR02946">
    <property type="entry name" value="acyl_WS_DGAT"/>
    <property type="match status" value="1"/>
</dbReference>
<organism evidence="14 15">
    <name type="scientific">Glacieibacterium arshaanense</name>
    <dbReference type="NCBI Taxonomy" id="2511025"/>
    <lineage>
        <taxon>Bacteria</taxon>
        <taxon>Pseudomonadati</taxon>
        <taxon>Pseudomonadota</taxon>
        <taxon>Alphaproteobacteria</taxon>
        <taxon>Sphingomonadales</taxon>
        <taxon>Sphingosinicellaceae</taxon>
        <taxon>Glacieibacterium</taxon>
    </lineage>
</organism>
<dbReference type="PANTHER" id="PTHR31650:SF1">
    <property type="entry name" value="WAX ESTER SYNTHASE_DIACYLGLYCEROL ACYLTRANSFERASE 4-RELATED"/>
    <property type="match status" value="1"/>
</dbReference>
<evidence type="ECO:0000256" key="7">
    <source>
        <dbReference type="ARBA" id="ARBA00022798"/>
    </source>
</evidence>
<dbReference type="Pfam" id="PF03007">
    <property type="entry name" value="WS_DGAT_cat"/>
    <property type="match status" value="1"/>
</dbReference>
<dbReference type="GO" id="GO:0051701">
    <property type="term" value="P:biological process involved in interaction with host"/>
    <property type="evidence" value="ECO:0007669"/>
    <property type="project" value="TreeGrafter"/>
</dbReference>
<dbReference type="GO" id="GO:0006071">
    <property type="term" value="P:glycerol metabolic process"/>
    <property type="evidence" value="ECO:0007669"/>
    <property type="project" value="UniProtKB-KW"/>
</dbReference>
<dbReference type="RefSeq" id="WP_135244381.1">
    <property type="nucleotide sequence ID" value="NZ_SIHO01000001.1"/>
</dbReference>
<evidence type="ECO:0000256" key="11">
    <source>
        <dbReference type="SAM" id="MobiDB-lite"/>
    </source>
</evidence>
<proteinExistence type="inferred from homology"/>
<feature type="region of interest" description="Disordered" evidence="11">
    <location>
        <begin position="488"/>
        <end position="532"/>
    </location>
</feature>
<evidence type="ECO:0000313" key="14">
    <source>
        <dbReference type="EMBL" id="TFU05656.1"/>
    </source>
</evidence>
<comment type="catalytic activity">
    <reaction evidence="10">
        <text>an acyl-CoA + a 1,2-diacyl-sn-glycerol = a triacyl-sn-glycerol + CoA</text>
        <dbReference type="Rhea" id="RHEA:10868"/>
        <dbReference type="ChEBI" id="CHEBI:17815"/>
        <dbReference type="ChEBI" id="CHEBI:57287"/>
        <dbReference type="ChEBI" id="CHEBI:58342"/>
        <dbReference type="ChEBI" id="CHEBI:64615"/>
        <dbReference type="EC" id="2.3.1.20"/>
    </reaction>
</comment>
<keyword evidence="5" id="KW-0444">Lipid biosynthesis</keyword>
<comment type="pathway">
    <text evidence="2">Lipid metabolism.</text>
</comment>
<evidence type="ECO:0000313" key="15">
    <source>
        <dbReference type="Proteomes" id="UP000297737"/>
    </source>
</evidence>
<keyword evidence="9 14" id="KW-0012">Acyltransferase</keyword>
<sequence>MQQLSATDASFVYMETPNTPMHIGSLAIYDPSTAPNGLVRYKDILAHIEARLHTARSFRQRLVQVPGNLDHPYWIEDPDFDLEFHVRHIALPAPGDWRQLCILAARIHARALDMSKPLWEFTIIEGLDNIPGLPKGSFALLSKVHHAAIDGMSGVDMTSGIHSLEPGSPPPAVEKPWKPDARPGVGELLFRSYINSIGQPLRLAQVVAQSVPGLAKLGASVTKGEVSLAGMKAAPRTRISGKVGAHRVFEGRAFSLRDVKVMRTLLDGATVNDVMLTVVGGAFHKYLDSKGELPADPMQAMAPISVRAEGEKGAMGNLVSAMIVSLGTDIADPVERLKAVHASAKNSKAMTNAVGAKTLSEYSKFMPSALAGLGARLYTRLGLANQVDQPFNCVVTNVPGPRVPLYMAGARLVVQMGTGPIFDGMGMILPVYSYGDTIAISFTSDRNMIPDPQFFADCLQASFDELLAAAQNPDASLAAAAKPAPAKAAARKPAAKKAAPKKAAATAPKTASAKPGITGPRKPTFKPGKDIN</sequence>
<dbReference type="SUPFAM" id="SSF52777">
    <property type="entry name" value="CoA-dependent acyltransferases"/>
    <property type="match status" value="1"/>
</dbReference>
<dbReference type="Pfam" id="PF06974">
    <property type="entry name" value="WS_DGAT_C"/>
    <property type="match status" value="1"/>
</dbReference>
<dbReference type="OrthoDB" id="7440981at2"/>
<dbReference type="GO" id="GO:0071731">
    <property type="term" value="P:response to nitric oxide"/>
    <property type="evidence" value="ECO:0007669"/>
    <property type="project" value="TreeGrafter"/>
</dbReference>
<dbReference type="InterPro" id="IPR045034">
    <property type="entry name" value="O-acyltransferase_WSD1-like"/>
</dbReference>
<feature type="domain" description="O-acyltransferase WSD1-like N-terminal" evidence="12">
    <location>
        <begin position="4"/>
        <end position="275"/>
    </location>
</feature>
<dbReference type="PANTHER" id="PTHR31650">
    <property type="entry name" value="O-ACYLTRANSFERASE (WSD1-LIKE) FAMILY PROTEIN"/>
    <property type="match status" value="1"/>
</dbReference>